<keyword evidence="3" id="KW-1185">Reference proteome</keyword>
<protein>
    <recommendedName>
        <fullName evidence="4">Type II secretory pathway, pseudopilin PulG</fullName>
    </recommendedName>
</protein>
<keyword evidence="1" id="KW-0472">Membrane</keyword>
<evidence type="ECO:0000313" key="3">
    <source>
        <dbReference type="Proteomes" id="UP000025241"/>
    </source>
</evidence>
<evidence type="ECO:0008006" key="4">
    <source>
        <dbReference type="Google" id="ProtNLM"/>
    </source>
</evidence>
<evidence type="ECO:0000256" key="1">
    <source>
        <dbReference type="SAM" id="Phobius"/>
    </source>
</evidence>
<reference evidence="2 3" key="1">
    <citation type="submission" date="2013-03" db="EMBL/GenBank/DDBJ databases">
        <authorList>
            <person name="Linke B."/>
        </authorList>
    </citation>
    <scope>NUCLEOTIDE SEQUENCE [LARGE SCALE GENOMIC DNA]</scope>
    <source>
        <strain evidence="2 3">B13</strain>
    </source>
</reference>
<keyword evidence="1" id="KW-0812">Transmembrane</keyword>
<dbReference type="AlphaFoldDB" id="A0A024HG43"/>
<accession>A0A024HG43</accession>
<dbReference type="HOGENOM" id="CLU_088953_1_0_6"/>
<dbReference type="EMBL" id="HG322950">
    <property type="protein sequence ID" value="CDF83433.1"/>
    <property type="molecule type" value="Genomic_DNA"/>
</dbReference>
<keyword evidence="1" id="KW-1133">Transmembrane helix</keyword>
<gene>
    <name evidence="2" type="ORF">PKB_2086</name>
</gene>
<dbReference type="OrthoDB" id="5608857at2"/>
<dbReference type="Proteomes" id="UP000025241">
    <property type="component" value="Chromosome I"/>
</dbReference>
<dbReference type="STRING" id="1301098.PKB_2086"/>
<reference evidence="2 3" key="2">
    <citation type="submission" date="2014-05" db="EMBL/GenBank/DDBJ databases">
        <title>Genome sequence of the 3-chlorobenzoate degrading bacterium Pseudomonas knackmussii B13 shows multiple evidence for horizontal gene transfer.</title>
        <authorList>
            <person name="Miyazaki R."/>
            <person name="Bertelli C."/>
            <person name="Falquet L."/>
            <person name="Robinson-Rechavi M."/>
            <person name="Gharib W."/>
            <person name="Roy S."/>
            <person name="Van der Meer J.R."/>
        </authorList>
    </citation>
    <scope>NUCLEOTIDE SEQUENCE [LARGE SCALE GENOMIC DNA]</scope>
    <source>
        <strain evidence="2 3">B13</strain>
    </source>
</reference>
<name>A0A024HG43_PSEKB</name>
<evidence type="ECO:0000313" key="2">
    <source>
        <dbReference type="EMBL" id="CDF83433.1"/>
    </source>
</evidence>
<dbReference type="PATRIC" id="fig|1301098.3.peg.2076"/>
<sequence length="171" mass="18976">MAASMGSGERGFSFLGVLFVVTLMGALLATTGQLWATSGQRERERQLLWVGGQYAQALRGYYRSSPGLAQYPARLEDLLEDPRFPTPRRYLRRLYADPLTGGTDWGLVRTIDGRIAGIYSQAGGQPLLRANFPEQWREFEGMGSYADWRFVAEKAFEGNDAGIATGRGDEQ</sequence>
<dbReference type="KEGG" id="pkc:PKB_2086"/>
<dbReference type="eggNOG" id="COG2165">
    <property type="taxonomic scope" value="Bacteria"/>
</dbReference>
<dbReference type="RefSeq" id="WP_043251404.1">
    <property type="nucleotide sequence ID" value="NZ_HG322950.1"/>
</dbReference>
<organism evidence="2 3">
    <name type="scientific">Pseudomonas knackmussii (strain DSM 6978 / CCUG 54928 / LMG 23759 / B13)</name>
    <dbReference type="NCBI Taxonomy" id="1301098"/>
    <lineage>
        <taxon>Bacteria</taxon>
        <taxon>Pseudomonadati</taxon>
        <taxon>Pseudomonadota</taxon>
        <taxon>Gammaproteobacteria</taxon>
        <taxon>Pseudomonadales</taxon>
        <taxon>Pseudomonadaceae</taxon>
        <taxon>Pseudomonas</taxon>
    </lineage>
</organism>
<feature type="transmembrane region" description="Helical" evidence="1">
    <location>
        <begin position="12"/>
        <end position="36"/>
    </location>
</feature>
<proteinExistence type="predicted"/>